<dbReference type="EMBL" id="NFHM01000008">
    <property type="protein sequence ID" value="OUN43590.1"/>
    <property type="molecule type" value="Genomic_DNA"/>
</dbReference>
<dbReference type="Proteomes" id="UP000195455">
    <property type="component" value="Unassembled WGS sequence"/>
</dbReference>
<proteinExistence type="predicted"/>
<protein>
    <submittedName>
        <fullName evidence="1">Uncharacterized protein</fullName>
    </submittedName>
</protein>
<gene>
    <name evidence="1" type="ORF">B5G26_07030</name>
</gene>
<evidence type="ECO:0000313" key="2">
    <source>
        <dbReference type="Proteomes" id="UP000195455"/>
    </source>
</evidence>
<dbReference type="AlphaFoldDB" id="A0A1Y3UDZ3"/>
<organism evidence="1 2">
    <name type="scientific">Anaerotignum lactatifermentans</name>
    <dbReference type="NCBI Taxonomy" id="160404"/>
    <lineage>
        <taxon>Bacteria</taxon>
        <taxon>Bacillati</taxon>
        <taxon>Bacillota</taxon>
        <taxon>Clostridia</taxon>
        <taxon>Lachnospirales</taxon>
        <taxon>Anaerotignaceae</taxon>
        <taxon>Anaerotignum</taxon>
    </lineage>
</organism>
<evidence type="ECO:0000313" key="1">
    <source>
        <dbReference type="EMBL" id="OUN43590.1"/>
    </source>
</evidence>
<reference evidence="2" key="1">
    <citation type="submission" date="2017-04" db="EMBL/GenBank/DDBJ databases">
        <title>Function of individual gut microbiota members based on whole genome sequencing of pure cultures obtained from chicken caecum.</title>
        <authorList>
            <person name="Medvecky M."/>
            <person name="Cejkova D."/>
            <person name="Polansky O."/>
            <person name="Karasova D."/>
            <person name="Kubasova T."/>
            <person name="Cizek A."/>
            <person name="Rychlik I."/>
        </authorList>
    </citation>
    <scope>NUCLEOTIDE SEQUENCE [LARGE SCALE GENOMIC DNA]</scope>
    <source>
        <strain evidence="2">An75</strain>
    </source>
</reference>
<accession>A0A1Y3UDZ3</accession>
<sequence>MMELNHTEQMALFEGLMDAEYRKLKPQFPRCRFKKEFFPEGIYLHIQNGRRHCDVEVGTGIHINCWRNERYGRDDDLCSWSYNPPKDDQVAELSRYLQEVHFPLLEQPERRSDELFPAIWE</sequence>
<dbReference type="RefSeq" id="WP_087989193.1">
    <property type="nucleotide sequence ID" value="NZ_NFHM01000008.1"/>
</dbReference>
<name>A0A1Y3UDZ3_9FIRM</name>
<comment type="caution">
    <text evidence="1">The sequence shown here is derived from an EMBL/GenBank/DDBJ whole genome shotgun (WGS) entry which is preliminary data.</text>
</comment>